<dbReference type="SUPFAM" id="SSF47954">
    <property type="entry name" value="Cyclin-like"/>
    <property type="match status" value="1"/>
</dbReference>
<name>A0A9K3IDI5_HELAN</name>
<comment type="caution">
    <text evidence="2">The sequence shown here is derived from an EMBL/GenBank/DDBJ whole genome shotgun (WGS) entry which is preliminary data.</text>
</comment>
<dbReference type="Proteomes" id="UP000215914">
    <property type="component" value="Unassembled WGS sequence"/>
</dbReference>
<dbReference type="InterPro" id="IPR036915">
    <property type="entry name" value="Cyclin-like_sf"/>
</dbReference>
<evidence type="ECO:0000313" key="2">
    <source>
        <dbReference type="EMBL" id="KAF5794883.1"/>
    </source>
</evidence>
<gene>
    <name evidence="2" type="ORF">HanXRQr2_Chr08g0333211</name>
</gene>
<organism evidence="2 3">
    <name type="scientific">Helianthus annuus</name>
    <name type="common">Common sunflower</name>
    <dbReference type="NCBI Taxonomy" id="4232"/>
    <lineage>
        <taxon>Eukaryota</taxon>
        <taxon>Viridiplantae</taxon>
        <taxon>Streptophyta</taxon>
        <taxon>Embryophyta</taxon>
        <taxon>Tracheophyta</taxon>
        <taxon>Spermatophyta</taxon>
        <taxon>Magnoliopsida</taxon>
        <taxon>eudicotyledons</taxon>
        <taxon>Gunneridae</taxon>
        <taxon>Pentapetalae</taxon>
        <taxon>asterids</taxon>
        <taxon>campanulids</taxon>
        <taxon>Asterales</taxon>
        <taxon>Asteraceae</taxon>
        <taxon>Asteroideae</taxon>
        <taxon>Heliantheae alliance</taxon>
        <taxon>Heliantheae</taxon>
        <taxon>Helianthus</taxon>
    </lineage>
</organism>
<keyword evidence="3" id="KW-1185">Reference proteome</keyword>
<evidence type="ECO:0000259" key="1">
    <source>
        <dbReference type="Pfam" id="PF00134"/>
    </source>
</evidence>
<reference evidence="2" key="1">
    <citation type="journal article" date="2017" name="Nature">
        <title>The sunflower genome provides insights into oil metabolism, flowering and Asterid evolution.</title>
        <authorList>
            <person name="Badouin H."/>
            <person name="Gouzy J."/>
            <person name="Grassa C.J."/>
            <person name="Murat F."/>
            <person name="Staton S.E."/>
            <person name="Cottret L."/>
            <person name="Lelandais-Briere C."/>
            <person name="Owens G.L."/>
            <person name="Carrere S."/>
            <person name="Mayjonade B."/>
            <person name="Legrand L."/>
            <person name="Gill N."/>
            <person name="Kane N.C."/>
            <person name="Bowers J.E."/>
            <person name="Hubner S."/>
            <person name="Bellec A."/>
            <person name="Berard A."/>
            <person name="Berges H."/>
            <person name="Blanchet N."/>
            <person name="Boniface M.C."/>
            <person name="Brunel D."/>
            <person name="Catrice O."/>
            <person name="Chaidir N."/>
            <person name="Claudel C."/>
            <person name="Donnadieu C."/>
            <person name="Faraut T."/>
            <person name="Fievet G."/>
            <person name="Helmstetter N."/>
            <person name="King M."/>
            <person name="Knapp S.J."/>
            <person name="Lai Z."/>
            <person name="Le Paslier M.C."/>
            <person name="Lippi Y."/>
            <person name="Lorenzon L."/>
            <person name="Mandel J.R."/>
            <person name="Marage G."/>
            <person name="Marchand G."/>
            <person name="Marquand E."/>
            <person name="Bret-Mestries E."/>
            <person name="Morien E."/>
            <person name="Nambeesan S."/>
            <person name="Nguyen T."/>
            <person name="Pegot-Espagnet P."/>
            <person name="Pouilly N."/>
            <person name="Raftis F."/>
            <person name="Sallet E."/>
            <person name="Schiex T."/>
            <person name="Thomas J."/>
            <person name="Vandecasteele C."/>
            <person name="Vares D."/>
            <person name="Vear F."/>
            <person name="Vautrin S."/>
            <person name="Crespi M."/>
            <person name="Mangin B."/>
            <person name="Burke J.M."/>
            <person name="Salse J."/>
            <person name="Munos S."/>
            <person name="Vincourt P."/>
            <person name="Rieseberg L.H."/>
            <person name="Langlade N.B."/>
        </authorList>
    </citation>
    <scope>NUCLEOTIDE SEQUENCE</scope>
    <source>
        <tissue evidence="2">Leaves</tissue>
    </source>
</reference>
<dbReference type="Gramene" id="mRNA:HanXRQr2_Chr08g0333211">
    <property type="protein sequence ID" value="CDS:HanXRQr2_Chr08g0333211.1"/>
    <property type="gene ID" value="HanXRQr2_Chr08g0333211"/>
</dbReference>
<evidence type="ECO:0000313" key="3">
    <source>
        <dbReference type="Proteomes" id="UP000215914"/>
    </source>
</evidence>
<dbReference type="Pfam" id="PF00134">
    <property type="entry name" value="Cyclin_N"/>
    <property type="match status" value="1"/>
</dbReference>
<accession>A0A9K3IDI5</accession>
<dbReference type="InterPro" id="IPR006671">
    <property type="entry name" value="Cyclin_N"/>
</dbReference>
<protein>
    <submittedName>
        <fullName evidence="2">Cyclin</fullName>
    </submittedName>
</protein>
<dbReference type="AlphaFoldDB" id="A0A9K3IDI5"/>
<dbReference type="Gene3D" id="1.10.472.10">
    <property type="entry name" value="Cyclin-like"/>
    <property type="match status" value="1"/>
</dbReference>
<proteinExistence type="predicted"/>
<sequence length="69" mass="8145">MFYKLSETEGGLRDYMNSNSQPDLNAKMRAILTDWLIEVHRKLELMPESLYLTINIVDRQDDTGVRRRS</sequence>
<feature type="domain" description="Cyclin N-terminal" evidence="1">
    <location>
        <begin position="12"/>
        <end position="59"/>
    </location>
</feature>
<reference evidence="2" key="2">
    <citation type="submission" date="2020-06" db="EMBL/GenBank/DDBJ databases">
        <title>Helianthus annuus Genome sequencing and assembly Release 2.</title>
        <authorList>
            <person name="Gouzy J."/>
            <person name="Langlade N."/>
            <person name="Munos S."/>
        </authorList>
    </citation>
    <scope>NUCLEOTIDE SEQUENCE</scope>
    <source>
        <tissue evidence="2">Leaves</tissue>
    </source>
</reference>
<dbReference type="EMBL" id="MNCJ02000323">
    <property type="protein sequence ID" value="KAF5794883.1"/>
    <property type="molecule type" value="Genomic_DNA"/>
</dbReference>